<evidence type="ECO:0000313" key="10">
    <source>
        <dbReference type="EMBL" id="OIO33215.1"/>
    </source>
</evidence>
<name>A0A1J4VGG5_9BACT</name>
<feature type="domain" description="Peptidase M14" evidence="9">
    <location>
        <begin position="42"/>
        <end position="309"/>
    </location>
</feature>
<dbReference type="Pfam" id="PF00246">
    <property type="entry name" value="Peptidase_M14"/>
    <property type="match status" value="1"/>
</dbReference>
<evidence type="ECO:0000256" key="6">
    <source>
        <dbReference type="ARBA" id="ARBA00023049"/>
    </source>
</evidence>
<evidence type="ECO:0000256" key="7">
    <source>
        <dbReference type="PROSITE-ProRule" id="PRU01379"/>
    </source>
</evidence>
<dbReference type="AlphaFoldDB" id="A0A1J4VGG5"/>
<dbReference type="GO" id="GO:0004181">
    <property type="term" value="F:metallocarboxypeptidase activity"/>
    <property type="evidence" value="ECO:0007669"/>
    <property type="project" value="InterPro"/>
</dbReference>
<comment type="cofactor">
    <cofactor evidence="1">
        <name>Zn(2+)</name>
        <dbReference type="ChEBI" id="CHEBI:29105"/>
    </cofactor>
</comment>
<dbReference type="Gene3D" id="3.40.630.10">
    <property type="entry name" value="Zn peptidases"/>
    <property type="match status" value="1"/>
</dbReference>
<keyword evidence="8" id="KW-1133">Transmembrane helix</keyword>
<evidence type="ECO:0000256" key="2">
    <source>
        <dbReference type="ARBA" id="ARBA00005988"/>
    </source>
</evidence>
<sequence>MKRTSIIVIIAALIVLAGMSAYFLLNRSSAIVDTTDTGVGTTISTTTTNTTWATSSAQMTGDQNKPETIIGKSAGGRDILAYHYGTGDKEILFVGGIHGGYEWNTTLVAYELMDYLEANLDAVSANEKVTIIPTLNPDGLEKIVGTIERFSAADVPTPENATVPGRFNANNVDLNRNFDCDWQAKGTWQSTTVNGGSAVFSEPETQAIRDYVNAHTLAAVVVWYSAAGGVFASNCHDGVLPETNTITGIYAQASGYSAYESFDFYEITGDMVNWLAKNDIPAISVLLTNHTDTEWSKNIAGVKALLTYYAK</sequence>
<dbReference type="PANTHER" id="PTHR11705">
    <property type="entry name" value="PROTEASE FAMILY M14 CARBOXYPEPTIDASE A,B"/>
    <property type="match status" value="1"/>
</dbReference>
<evidence type="ECO:0000313" key="11">
    <source>
        <dbReference type="Proteomes" id="UP000183206"/>
    </source>
</evidence>
<dbReference type="CDD" id="cd00596">
    <property type="entry name" value="Peptidase_M14_like"/>
    <property type="match status" value="1"/>
</dbReference>
<dbReference type="GO" id="GO:0008270">
    <property type="term" value="F:zinc ion binding"/>
    <property type="evidence" value="ECO:0007669"/>
    <property type="project" value="InterPro"/>
</dbReference>
<dbReference type="PROSITE" id="PS52035">
    <property type="entry name" value="PEPTIDASE_M14"/>
    <property type="match status" value="1"/>
</dbReference>
<feature type="transmembrane region" description="Helical" evidence="8">
    <location>
        <begin position="6"/>
        <end position="25"/>
    </location>
</feature>
<keyword evidence="3" id="KW-0645">Protease</keyword>
<dbReference type="GO" id="GO:0005615">
    <property type="term" value="C:extracellular space"/>
    <property type="evidence" value="ECO:0007669"/>
    <property type="project" value="TreeGrafter"/>
</dbReference>
<comment type="caution">
    <text evidence="7">Lacks conserved residue(s) required for the propagation of feature annotation.</text>
</comment>
<dbReference type="SUPFAM" id="SSF53187">
    <property type="entry name" value="Zn-dependent exopeptidases"/>
    <property type="match status" value="1"/>
</dbReference>
<evidence type="ECO:0000256" key="5">
    <source>
        <dbReference type="ARBA" id="ARBA00022833"/>
    </source>
</evidence>
<comment type="similarity">
    <text evidence="2 7">Belongs to the peptidase M14 family.</text>
</comment>
<dbReference type="SMART" id="SM00631">
    <property type="entry name" value="Zn_pept"/>
    <property type="match status" value="1"/>
</dbReference>
<protein>
    <recommendedName>
        <fullName evidence="9">Peptidase M14 domain-containing protein</fullName>
    </recommendedName>
</protein>
<comment type="caution">
    <text evidence="10">The sequence shown here is derived from an EMBL/GenBank/DDBJ whole genome shotgun (WGS) entry which is preliminary data.</text>
</comment>
<dbReference type="PANTHER" id="PTHR11705:SF143">
    <property type="entry name" value="SLL0236 PROTEIN"/>
    <property type="match status" value="1"/>
</dbReference>
<evidence type="ECO:0000259" key="9">
    <source>
        <dbReference type="PROSITE" id="PS52035"/>
    </source>
</evidence>
<reference evidence="10 11" key="1">
    <citation type="journal article" date="2016" name="Environ. Microbiol.">
        <title>Genomic resolution of a cold subsurface aquifer community provides metabolic insights for novel microbes adapted to high CO concentrations.</title>
        <authorList>
            <person name="Probst A.J."/>
            <person name="Castelle C.J."/>
            <person name="Singh A."/>
            <person name="Brown C.T."/>
            <person name="Anantharaman K."/>
            <person name="Sharon I."/>
            <person name="Hug L.A."/>
            <person name="Burstein D."/>
            <person name="Emerson J.B."/>
            <person name="Thomas B.C."/>
            <person name="Banfield J.F."/>
        </authorList>
    </citation>
    <scope>NUCLEOTIDE SEQUENCE [LARGE SCALE GENOMIC DNA]</scope>
    <source>
        <strain evidence="10">CG1_02_47_685</strain>
    </source>
</reference>
<organism evidence="10 11">
    <name type="scientific">Candidatus Nomurabacteria bacterium CG1_02_47_685</name>
    <dbReference type="NCBI Taxonomy" id="1805282"/>
    <lineage>
        <taxon>Bacteria</taxon>
        <taxon>Candidatus Nomuraibacteriota</taxon>
    </lineage>
</organism>
<evidence type="ECO:0000256" key="1">
    <source>
        <dbReference type="ARBA" id="ARBA00001947"/>
    </source>
</evidence>
<keyword evidence="8" id="KW-0812">Transmembrane</keyword>
<dbReference type="EMBL" id="MNVO01000015">
    <property type="protein sequence ID" value="OIO33215.1"/>
    <property type="molecule type" value="Genomic_DNA"/>
</dbReference>
<proteinExistence type="inferred from homology"/>
<keyword evidence="5" id="KW-0862">Zinc</keyword>
<dbReference type="GO" id="GO:0006508">
    <property type="term" value="P:proteolysis"/>
    <property type="evidence" value="ECO:0007669"/>
    <property type="project" value="UniProtKB-KW"/>
</dbReference>
<evidence type="ECO:0000256" key="4">
    <source>
        <dbReference type="ARBA" id="ARBA00022801"/>
    </source>
</evidence>
<gene>
    <name evidence="10" type="ORF">AUJ44_00830</name>
</gene>
<dbReference type="STRING" id="1805282.AUJ44_00830"/>
<keyword evidence="6" id="KW-0482">Metalloprotease</keyword>
<dbReference type="Proteomes" id="UP000183206">
    <property type="component" value="Unassembled WGS sequence"/>
</dbReference>
<keyword evidence="8" id="KW-0472">Membrane</keyword>
<evidence type="ECO:0000256" key="8">
    <source>
        <dbReference type="SAM" id="Phobius"/>
    </source>
</evidence>
<accession>A0A1J4VGG5</accession>
<evidence type="ECO:0000256" key="3">
    <source>
        <dbReference type="ARBA" id="ARBA00022670"/>
    </source>
</evidence>
<dbReference type="InterPro" id="IPR000834">
    <property type="entry name" value="Peptidase_M14"/>
</dbReference>
<keyword evidence="4" id="KW-0378">Hydrolase</keyword>